<dbReference type="InterPro" id="IPR025097">
    <property type="entry name" value="DUF4023"/>
</dbReference>
<dbReference type="RefSeq" id="WP_075398928.1">
    <property type="nucleotide sequence ID" value="NZ_MSDU01000026.1"/>
</dbReference>
<proteinExistence type="predicted"/>
<accession>A0A1Q8Q402</accession>
<dbReference type="AlphaFoldDB" id="A0A1Q8Q402"/>
<dbReference type="Pfam" id="PF13215">
    <property type="entry name" value="DUF4023"/>
    <property type="match status" value="1"/>
</dbReference>
<protein>
    <recommendedName>
        <fullName evidence="4">HemX protein</fullName>
    </recommendedName>
</protein>
<reference evidence="2 3" key="1">
    <citation type="submission" date="2016-12" db="EMBL/GenBank/DDBJ databases">
        <title>Domibacillus antri genome sequencing.</title>
        <authorList>
            <person name="Verma A."/>
            <person name="Krishnamurthi S."/>
        </authorList>
    </citation>
    <scope>NUCLEOTIDE SEQUENCE [LARGE SCALE GENOMIC DNA]</scope>
    <source>
        <strain evidence="2 3">XD80</strain>
    </source>
</reference>
<feature type="compositionally biased region" description="Basic and acidic residues" evidence="1">
    <location>
        <begin position="31"/>
        <end position="41"/>
    </location>
</feature>
<feature type="region of interest" description="Disordered" evidence="1">
    <location>
        <begin position="1"/>
        <end position="41"/>
    </location>
</feature>
<evidence type="ECO:0000256" key="1">
    <source>
        <dbReference type="SAM" id="MobiDB-lite"/>
    </source>
</evidence>
<name>A0A1Q8Q402_9BACI</name>
<evidence type="ECO:0008006" key="4">
    <source>
        <dbReference type="Google" id="ProtNLM"/>
    </source>
</evidence>
<evidence type="ECO:0000313" key="3">
    <source>
        <dbReference type="Proteomes" id="UP000185568"/>
    </source>
</evidence>
<feature type="compositionally biased region" description="Basic and acidic residues" evidence="1">
    <location>
        <begin position="1"/>
        <end position="24"/>
    </location>
</feature>
<sequence length="41" mass="4851">MKNESTHEFVEKLAETKKKDEQNKKKQGNGHPEKKLPNHQH</sequence>
<comment type="caution">
    <text evidence="2">The sequence shown here is derived from an EMBL/GenBank/DDBJ whole genome shotgun (WGS) entry which is preliminary data.</text>
</comment>
<gene>
    <name evidence="2" type="ORF">BTO30_11755</name>
</gene>
<dbReference type="Proteomes" id="UP000185568">
    <property type="component" value="Unassembled WGS sequence"/>
</dbReference>
<keyword evidence="3" id="KW-1185">Reference proteome</keyword>
<evidence type="ECO:0000313" key="2">
    <source>
        <dbReference type="EMBL" id="OLN22001.1"/>
    </source>
</evidence>
<dbReference type="EMBL" id="MSDU01000026">
    <property type="protein sequence ID" value="OLN22001.1"/>
    <property type="molecule type" value="Genomic_DNA"/>
</dbReference>
<organism evidence="2 3">
    <name type="scientific">Domibacillus antri</name>
    <dbReference type="NCBI Taxonomy" id="1714264"/>
    <lineage>
        <taxon>Bacteria</taxon>
        <taxon>Bacillati</taxon>
        <taxon>Bacillota</taxon>
        <taxon>Bacilli</taxon>
        <taxon>Bacillales</taxon>
        <taxon>Bacillaceae</taxon>
        <taxon>Domibacillus</taxon>
    </lineage>
</organism>